<keyword evidence="1" id="KW-1133">Transmembrane helix</keyword>
<dbReference type="EMBL" id="JAULSW010000009">
    <property type="protein sequence ID" value="KAK3369859.1"/>
    <property type="molecule type" value="Genomic_DNA"/>
</dbReference>
<evidence type="ECO:0000313" key="3">
    <source>
        <dbReference type="Proteomes" id="UP001285441"/>
    </source>
</evidence>
<evidence type="ECO:0000256" key="1">
    <source>
        <dbReference type="SAM" id="Phobius"/>
    </source>
</evidence>
<proteinExistence type="predicted"/>
<organism evidence="2 3">
    <name type="scientific">Podospora didyma</name>
    <dbReference type="NCBI Taxonomy" id="330526"/>
    <lineage>
        <taxon>Eukaryota</taxon>
        <taxon>Fungi</taxon>
        <taxon>Dikarya</taxon>
        <taxon>Ascomycota</taxon>
        <taxon>Pezizomycotina</taxon>
        <taxon>Sordariomycetes</taxon>
        <taxon>Sordariomycetidae</taxon>
        <taxon>Sordariales</taxon>
        <taxon>Podosporaceae</taxon>
        <taxon>Podospora</taxon>
    </lineage>
</organism>
<keyword evidence="1" id="KW-0472">Membrane</keyword>
<gene>
    <name evidence="2" type="ORF">B0H63DRAFT_485662</name>
</gene>
<name>A0AAE0K4L7_9PEZI</name>
<dbReference type="Proteomes" id="UP001285441">
    <property type="component" value="Unassembled WGS sequence"/>
</dbReference>
<reference evidence="2" key="2">
    <citation type="submission" date="2023-06" db="EMBL/GenBank/DDBJ databases">
        <authorList>
            <consortium name="Lawrence Berkeley National Laboratory"/>
            <person name="Haridas S."/>
            <person name="Hensen N."/>
            <person name="Bonometti L."/>
            <person name="Westerberg I."/>
            <person name="Brannstrom I.O."/>
            <person name="Guillou S."/>
            <person name="Cros-Aarteil S."/>
            <person name="Calhoun S."/>
            <person name="Kuo A."/>
            <person name="Mondo S."/>
            <person name="Pangilinan J."/>
            <person name="Riley R."/>
            <person name="LaButti K."/>
            <person name="Andreopoulos B."/>
            <person name="Lipzen A."/>
            <person name="Chen C."/>
            <person name="Yanf M."/>
            <person name="Daum C."/>
            <person name="Ng V."/>
            <person name="Clum A."/>
            <person name="Steindorff A."/>
            <person name="Ohm R."/>
            <person name="Martin F."/>
            <person name="Silar P."/>
            <person name="Natvig D."/>
            <person name="Lalanne C."/>
            <person name="Gautier V."/>
            <person name="Ament-velasquez S.L."/>
            <person name="Kruys A."/>
            <person name="Hutchinson M.I."/>
            <person name="Powell A.J."/>
            <person name="Barry K."/>
            <person name="Miller A.N."/>
            <person name="Grigoriev I.V."/>
            <person name="Debuchy R."/>
            <person name="Gladieux P."/>
            <person name="Thoren M.H."/>
            <person name="Johannesson H."/>
        </authorList>
    </citation>
    <scope>NUCLEOTIDE SEQUENCE</scope>
    <source>
        <strain evidence="2">CBS 232.78</strain>
    </source>
</reference>
<comment type="caution">
    <text evidence="2">The sequence shown here is derived from an EMBL/GenBank/DDBJ whole genome shotgun (WGS) entry which is preliminary data.</text>
</comment>
<keyword evidence="3" id="KW-1185">Reference proteome</keyword>
<keyword evidence="1" id="KW-0812">Transmembrane</keyword>
<protein>
    <submittedName>
        <fullName evidence="2">Uncharacterized protein</fullName>
    </submittedName>
</protein>
<dbReference type="AlphaFoldDB" id="A0AAE0K4L7"/>
<feature type="transmembrane region" description="Helical" evidence="1">
    <location>
        <begin position="94"/>
        <end position="114"/>
    </location>
</feature>
<evidence type="ECO:0000313" key="2">
    <source>
        <dbReference type="EMBL" id="KAK3369859.1"/>
    </source>
</evidence>
<reference evidence="2" key="1">
    <citation type="journal article" date="2023" name="Mol. Phylogenet. Evol.">
        <title>Genome-scale phylogeny and comparative genomics of the fungal order Sordariales.</title>
        <authorList>
            <person name="Hensen N."/>
            <person name="Bonometti L."/>
            <person name="Westerberg I."/>
            <person name="Brannstrom I.O."/>
            <person name="Guillou S."/>
            <person name="Cros-Aarteil S."/>
            <person name="Calhoun S."/>
            <person name="Haridas S."/>
            <person name="Kuo A."/>
            <person name="Mondo S."/>
            <person name="Pangilinan J."/>
            <person name="Riley R."/>
            <person name="LaButti K."/>
            <person name="Andreopoulos B."/>
            <person name="Lipzen A."/>
            <person name="Chen C."/>
            <person name="Yan M."/>
            <person name="Daum C."/>
            <person name="Ng V."/>
            <person name="Clum A."/>
            <person name="Steindorff A."/>
            <person name="Ohm R.A."/>
            <person name="Martin F."/>
            <person name="Silar P."/>
            <person name="Natvig D.O."/>
            <person name="Lalanne C."/>
            <person name="Gautier V."/>
            <person name="Ament-Velasquez S.L."/>
            <person name="Kruys A."/>
            <person name="Hutchinson M.I."/>
            <person name="Powell A.J."/>
            <person name="Barry K."/>
            <person name="Miller A.N."/>
            <person name="Grigoriev I.V."/>
            <person name="Debuchy R."/>
            <person name="Gladieux P."/>
            <person name="Hiltunen Thoren M."/>
            <person name="Johannesson H."/>
        </authorList>
    </citation>
    <scope>NUCLEOTIDE SEQUENCE</scope>
    <source>
        <strain evidence="2">CBS 232.78</strain>
    </source>
</reference>
<feature type="transmembrane region" description="Helical" evidence="1">
    <location>
        <begin position="134"/>
        <end position="158"/>
    </location>
</feature>
<feature type="transmembrane region" description="Helical" evidence="1">
    <location>
        <begin position="753"/>
        <end position="773"/>
    </location>
</feature>
<sequence length="873" mass="94602">MIAMLTNTAYHPVELDARNPSESDLGDSVESDRAHLLESHVATVDSHQPDPTPVAEKANTNVQTVEASDGNNRRDGVEIVVLGPLWKRLLTWKAASTVLVHLLPLTATASLIAINVQPVFWFEYDIKLGSSPDMLYMLQFVAKVHELLVVGSLAAITLKVYKRSLVGSGLPLGLVTGGYRVGDIPYIVSSPYLKALTGSGCLLALLLLLNTILATLIGPASAILLIPTDDWFPLLGAFDKLDGPIFYASTSNETYPRVLGGEDTDPHLVGCDTAAGLVAYHCPSAGHPEIYNWVSRWQLSQMSDVLTVANPIAATRRRIKINTPWPLLPYATFATTVSMPTLLTITRFLNHINAIQTNTDRGKSKAHSVGAVSDAMSYRVQTLPDLPGVFQPFVQTKCSAFNATGLANIAKSNATRGWFPTHTLSCFGDTDCESALSETFNYTLVLSGDPNTIEVGLYAPRQTRNEARALLGAANLLYFDGKEVRRLVVSCTLMAHWIPAFPVRVSLNASEFVQELSEYEFYPTNDGSAKMIQISSAWLSYLDLRLNATTTPQKNVSGSLNSTSSTITEPTSAIGRLLWPAMRDVVLANGSTVTVFGPGSKTAGGTGLDFGIDFGAAWYDEVPNPVLGGADGMTASSIAFFEKFFSVVVVDGLARVASGYESWAPISSNETTIVAANLGVQQGPAAGNWVYDWRPNANFPNGSVTIGGVGTLPLSANMTQEWLRRRMDDAPKFPLEAERYGYGSGQPSDSMKFALAVMYMYLAVLGVYLLWVVPSFLLRMGRQAKIVAPWEDLQDLLVLAWNSEPNVGLSREVGGAVTIGSWHQGKRIWNLPTAIRAEEESTDGRRRPRVQLVVKGSDSNAATKVLVNNVRYS</sequence>
<feature type="transmembrane region" description="Helical" evidence="1">
    <location>
        <begin position="202"/>
        <end position="226"/>
    </location>
</feature>
<accession>A0AAE0K4L7</accession>